<evidence type="ECO:0000313" key="1">
    <source>
        <dbReference type="EMBL" id="GAA4348060.1"/>
    </source>
</evidence>
<organism evidence="1 2">
    <name type="scientific">Hymenobacter saemangeumensis</name>
    <dbReference type="NCBI Taxonomy" id="1084522"/>
    <lineage>
        <taxon>Bacteria</taxon>
        <taxon>Pseudomonadati</taxon>
        <taxon>Bacteroidota</taxon>
        <taxon>Cytophagia</taxon>
        <taxon>Cytophagales</taxon>
        <taxon>Hymenobacteraceae</taxon>
        <taxon>Hymenobacter</taxon>
    </lineage>
</organism>
<dbReference type="Proteomes" id="UP001501153">
    <property type="component" value="Unassembled WGS sequence"/>
</dbReference>
<gene>
    <name evidence="1" type="ORF">GCM10023185_03620</name>
</gene>
<dbReference type="PANTHER" id="PTHR33546:SF1">
    <property type="entry name" value="LARGE, MULTIFUNCTIONAL SECRETED PROTEIN"/>
    <property type="match status" value="1"/>
</dbReference>
<sequence>MAALALVLTGSLTGCYKLRGHYGGPKTYEPATRRLDAADVALPAGYKAEAIAQGLTYPTGVAFDAQGTPYILEAGYSYGEVWTAPRLLRLEPNGETKEVYSGGKNGPWTGLVFHEGAFYVSEGGSLEGGRILRITPAGQMSVLVDKLPSLGDHHTNGPAIGSDGYVYFGQGTATNSGVVGPDNADFGWLTRNPKYHEIPCQDITLVGQNFESDNPLTEDKKDKVTTGAYLPFGTPSTAGQVIKGQLPCTGAIMRVPLRGGPLELVASGLRNPFGLAFHPNGTLYTTENAYDTRGSRPAYGAGDVLWAVKPGTWYGFPDFSAGQPMNTSDYETPKNDPKFLLAKHPQTPPKPAAILGVHSSSNGFDFSRSASFGHVGEAFIAQFGDMAPNVGRVYGPVGFKVVRVNVQTGAVEDFAVNKGRTNGPSSEIGRAGLERPVAARFDPKGEALYVVDFGMMPMTEQGPSPRKQTGVLWKISKI</sequence>
<name>A0ABP8HZG0_9BACT</name>
<keyword evidence="2" id="KW-1185">Reference proteome</keyword>
<evidence type="ECO:0008006" key="3">
    <source>
        <dbReference type="Google" id="ProtNLM"/>
    </source>
</evidence>
<dbReference type="PANTHER" id="PTHR33546">
    <property type="entry name" value="LARGE, MULTIFUNCTIONAL SECRETED PROTEIN-RELATED"/>
    <property type="match status" value="1"/>
</dbReference>
<comment type="caution">
    <text evidence="1">The sequence shown here is derived from an EMBL/GenBank/DDBJ whole genome shotgun (WGS) entry which is preliminary data.</text>
</comment>
<proteinExistence type="predicted"/>
<dbReference type="InterPro" id="IPR011042">
    <property type="entry name" value="6-blade_b-propeller_TolB-like"/>
</dbReference>
<evidence type="ECO:0000313" key="2">
    <source>
        <dbReference type="Proteomes" id="UP001501153"/>
    </source>
</evidence>
<dbReference type="InterPro" id="IPR011041">
    <property type="entry name" value="Quinoprot_gluc/sorb_DH_b-prop"/>
</dbReference>
<dbReference type="SUPFAM" id="SSF50952">
    <property type="entry name" value="Soluble quinoprotein glucose dehydrogenase"/>
    <property type="match status" value="1"/>
</dbReference>
<accession>A0ABP8HZG0</accession>
<dbReference type="Gene3D" id="2.120.10.30">
    <property type="entry name" value="TolB, C-terminal domain"/>
    <property type="match status" value="1"/>
</dbReference>
<reference evidence="2" key="1">
    <citation type="journal article" date="2019" name="Int. J. Syst. Evol. Microbiol.">
        <title>The Global Catalogue of Microorganisms (GCM) 10K type strain sequencing project: providing services to taxonomists for standard genome sequencing and annotation.</title>
        <authorList>
            <consortium name="The Broad Institute Genomics Platform"/>
            <consortium name="The Broad Institute Genome Sequencing Center for Infectious Disease"/>
            <person name="Wu L."/>
            <person name="Ma J."/>
        </authorList>
    </citation>
    <scope>NUCLEOTIDE SEQUENCE [LARGE SCALE GENOMIC DNA]</scope>
    <source>
        <strain evidence="2">JCM 17923</strain>
    </source>
</reference>
<dbReference type="EMBL" id="BAABGZ010000008">
    <property type="protein sequence ID" value="GAA4348060.1"/>
    <property type="molecule type" value="Genomic_DNA"/>
</dbReference>
<protein>
    <recommendedName>
        <fullName evidence="3">Glucose dehydrogenase</fullName>
    </recommendedName>
</protein>